<dbReference type="GO" id="GO:0005507">
    <property type="term" value="F:copper ion binding"/>
    <property type="evidence" value="ECO:0007669"/>
    <property type="project" value="InterPro"/>
</dbReference>
<dbReference type="OrthoDB" id="9786191at2"/>
<evidence type="ECO:0000313" key="4">
    <source>
        <dbReference type="Proteomes" id="UP000294498"/>
    </source>
</evidence>
<organism evidence="3 4">
    <name type="scientific">Dinghuibacter silviterrae</name>
    <dbReference type="NCBI Taxonomy" id="1539049"/>
    <lineage>
        <taxon>Bacteria</taxon>
        <taxon>Pseudomonadati</taxon>
        <taxon>Bacteroidota</taxon>
        <taxon>Chitinophagia</taxon>
        <taxon>Chitinophagales</taxon>
        <taxon>Chitinophagaceae</taxon>
        <taxon>Dinghuibacter</taxon>
    </lineage>
</organism>
<protein>
    <recommendedName>
        <fullName evidence="5">Copper type II ascorbate-dependent monooxygenase-like protein</fullName>
    </recommendedName>
</protein>
<keyword evidence="2" id="KW-0732">Signal</keyword>
<dbReference type="SUPFAM" id="SSF49742">
    <property type="entry name" value="PHM/PNGase F"/>
    <property type="match status" value="2"/>
</dbReference>
<comment type="caution">
    <text evidence="3">The sequence shown here is derived from an EMBL/GenBank/DDBJ whole genome shotgun (WGS) entry which is preliminary data.</text>
</comment>
<dbReference type="RefSeq" id="WP_133991764.1">
    <property type="nucleotide sequence ID" value="NZ_SODV01000001.1"/>
</dbReference>
<keyword evidence="1" id="KW-1015">Disulfide bond</keyword>
<dbReference type="Proteomes" id="UP000294498">
    <property type="component" value="Unassembled WGS sequence"/>
</dbReference>
<keyword evidence="4" id="KW-1185">Reference proteome</keyword>
<dbReference type="Gene3D" id="2.60.120.230">
    <property type="match status" value="1"/>
</dbReference>
<dbReference type="InterPro" id="IPR008977">
    <property type="entry name" value="PHM/PNGase_F_dom_sf"/>
</dbReference>
<dbReference type="AlphaFoldDB" id="A0A4R8DQ97"/>
<dbReference type="Gene3D" id="2.60.120.310">
    <property type="entry name" value="Copper type II, ascorbate-dependent monooxygenase, N-terminal domain"/>
    <property type="match status" value="1"/>
</dbReference>
<dbReference type="InterPro" id="IPR014784">
    <property type="entry name" value="Cu2_ascorb_mOase-like_C"/>
</dbReference>
<feature type="signal peptide" evidence="2">
    <location>
        <begin position="1"/>
        <end position="21"/>
    </location>
</feature>
<dbReference type="InterPro" id="IPR036939">
    <property type="entry name" value="Cu2_ascorb_mOase_N_sf"/>
</dbReference>
<name>A0A4R8DQ97_9BACT</name>
<evidence type="ECO:0008006" key="5">
    <source>
        <dbReference type="Google" id="ProtNLM"/>
    </source>
</evidence>
<dbReference type="EMBL" id="SODV01000001">
    <property type="protein sequence ID" value="TDX00312.1"/>
    <property type="molecule type" value="Genomic_DNA"/>
</dbReference>
<reference evidence="3 4" key="1">
    <citation type="submission" date="2019-03" db="EMBL/GenBank/DDBJ databases">
        <title>Genomic Encyclopedia of Type Strains, Phase IV (KMG-IV): sequencing the most valuable type-strain genomes for metagenomic binning, comparative biology and taxonomic classification.</title>
        <authorList>
            <person name="Goeker M."/>
        </authorList>
    </citation>
    <scope>NUCLEOTIDE SEQUENCE [LARGE SCALE GENOMIC DNA]</scope>
    <source>
        <strain evidence="3 4">DSM 100059</strain>
    </source>
</reference>
<gene>
    <name evidence="3" type="ORF">EDB95_1333</name>
</gene>
<sequence>MRLCFFVILTFVTLGPAAAQAPSFLSVQRIVLLRCAPCHRPGEAAPFSLLTYEDIARRAGFIKKVISEGYMPPWKADDHYRAFANDRALAPEEREAILRWVDAGAPAAASPGGVAPFFPGTAYTRPPDLTLKIDSPYLVPGDDAERFIVFKLPYELPADRNVEAVELYCNNRKIIHHINYGFYAVPDTAVSIFGGSPYIDGDRPGSQQREYDVLKRNFTYYTGWIPGASAESYPPGFGWTLPRRGVVLLTVHYTALGADEHSIVGVNLFFTPKPIHREVKIISLGSGGVGEELITPPLLLLAGRVDTFRLQVKTQEDQSLLYVWPHMHYLGKEFTAWAETPSGDTIPLVHIPRWDFRWQELYRFKHPVRLPAGSVVHVTGVYDNTADNPFNPSSPPRLVLSTGNMTSRDEMMTLMLIYVGAEEGDEKIVL</sequence>
<feature type="chain" id="PRO_5020229369" description="Copper type II ascorbate-dependent monooxygenase-like protein" evidence="2">
    <location>
        <begin position="22"/>
        <end position="430"/>
    </location>
</feature>
<accession>A0A4R8DQ97</accession>
<evidence type="ECO:0000313" key="3">
    <source>
        <dbReference type="EMBL" id="TDX00312.1"/>
    </source>
</evidence>
<proteinExistence type="predicted"/>
<dbReference type="GO" id="GO:0016715">
    <property type="term" value="F:oxidoreductase activity, acting on paired donors, with incorporation or reduction of molecular oxygen, reduced ascorbate as one donor, and incorporation of one atom of oxygen"/>
    <property type="evidence" value="ECO:0007669"/>
    <property type="project" value="InterPro"/>
</dbReference>
<evidence type="ECO:0000256" key="2">
    <source>
        <dbReference type="SAM" id="SignalP"/>
    </source>
</evidence>
<evidence type="ECO:0000256" key="1">
    <source>
        <dbReference type="ARBA" id="ARBA00023157"/>
    </source>
</evidence>